<reference evidence="2" key="1">
    <citation type="submission" date="2023-05" db="EMBL/GenBank/DDBJ databases">
        <authorList>
            <person name="van Neer V."/>
            <person name="Kempff A."/>
            <person name="Ongenae V."/>
            <person name="Claessen D."/>
            <person name="Briegel A."/>
            <person name="Rozen D."/>
        </authorList>
    </citation>
    <scope>NUCLEOTIDE SEQUENCE</scope>
</reference>
<organism evidence="2 3">
    <name type="scientific">Streptomyces phage Vanseggelen</name>
    <dbReference type="NCBI Taxonomy" id="3065246"/>
    <lineage>
        <taxon>Viruses</taxon>
        <taxon>Duplodnaviria</taxon>
        <taxon>Heunggongvirae</taxon>
        <taxon>Uroviricota</taxon>
        <taxon>Caudoviricetes</taxon>
        <taxon>Arquatrovirinae</taxon>
        <taxon>Camvirus</taxon>
        <taxon>Camvirus vanseggelen</taxon>
    </lineage>
</organism>
<protein>
    <submittedName>
        <fullName evidence="2">RNA polymerase sigma factor</fullName>
    </submittedName>
</protein>
<dbReference type="Proteomes" id="UP001227561">
    <property type="component" value="Segment"/>
</dbReference>
<sequence length="117" mass="13219">MIDFIDIQPSDGPDWSWFGDGKTEECKVAGRAARKIANQYEDTGTIEYEDALQTAYILMATDRALVKACLSDPELGYGVLYTRLCQKLVKEVETEAKHRSKHNSYEDELDKLNPSVV</sequence>
<evidence type="ECO:0000313" key="3">
    <source>
        <dbReference type="Proteomes" id="UP001227561"/>
    </source>
</evidence>
<evidence type="ECO:0000313" key="2">
    <source>
        <dbReference type="EMBL" id="WLW38520.1"/>
    </source>
</evidence>
<dbReference type="EMBL" id="OQ970438">
    <property type="protein sequence ID" value="WLW38520.1"/>
    <property type="molecule type" value="Genomic_DNA"/>
</dbReference>
<keyword evidence="3" id="KW-1185">Reference proteome</keyword>
<name>A0AA50ICG3_9CAUD</name>
<evidence type="ECO:0000256" key="1">
    <source>
        <dbReference type="SAM" id="MobiDB-lite"/>
    </source>
</evidence>
<accession>A0AA50ICG3</accession>
<proteinExistence type="predicted"/>
<feature type="region of interest" description="Disordered" evidence="1">
    <location>
        <begin position="95"/>
        <end position="117"/>
    </location>
</feature>